<dbReference type="RefSeq" id="WP_386409640.1">
    <property type="nucleotide sequence ID" value="NZ_JBHTJH010000017.1"/>
</dbReference>
<protein>
    <submittedName>
        <fullName evidence="2">GyrI-like domain-containing protein</fullName>
    </submittedName>
</protein>
<evidence type="ECO:0000259" key="1">
    <source>
        <dbReference type="Pfam" id="PF06445"/>
    </source>
</evidence>
<dbReference type="SUPFAM" id="SSF55136">
    <property type="entry name" value="Probable bacterial effector-binding domain"/>
    <property type="match status" value="1"/>
</dbReference>
<name>A0ABW3D348_9FLAO</name>
<feature type="domain" description="GyrI-like small molecule binding" evidence="1">
    <location>
        <begin position="147"/>
        <end position="294"/>
    </location>
</feature>
<gene>
    <name evidence="2" type="ORF">ACFQ1M_15000</name>
</gene>
<comment type="caution">
    <text evidence="2">The sequence shown here is derived from an EMBL/GenBank/DDBJ whole genome shotgun (WGS) entry which is preliminary data.</text>
</comment>
<sequence>MKKLGFLVVGGILLIAVWYFFIYPADYVVAFNANALPGTINQTLKTWNGEIDGDISKNDDLGSVTQSLKFNDSTHIYQWKFEAISDTSSRVSVSIKDSEHSFMNRIKKPFGDISIEKRSASTAKDFYDYLNEHLEEFKITYDGESEIPTTYCAYISLSGKQVTKASGMMRNYNLLNGLLYHNGISLNGPPFIEVTYWDMKTDSINYNFCFPIIRSEKLPEHPLVKYKRLFSKKALKATYNGNYITSDRAWYTLLHKAEELGLKAAPKPIEFFYNNPKFDADELNWKAEIYLPLKE</sequence>
<dbReference type="EMBL" id="JBHTJH010000017">
    <property type="protein sequence ID" value="MFD0863522.1"/>
    <property type="molecule type" value="Genomic_DNA"/>
</dbReference>
<dbReference type="Pfam" id="PF06445">
    <property type="entry name" value="GyrI-like"/>
    <property type="match status" value="1"/>
</dbReference>
<organism evidence="2 3">
    <name type="scientific">Sungkyunkwania multivorans</name>
    <dbReference type="NCBI Taxonomy" id="1173618"/>
    <lineage>
        <taxon>Bacteria</taxon>
        <taxon>Pseudomonadati</taxon>
        <taxon>Bacteroidota</taxon>
        <taxon>Flavobacteriia</taxon>
        <taxon>Flavobacteriales</taxon>
        <taxon>Flavobacteriaceae</taxon>
        <taxon>Sungkyunkwania</taxon>
    </lineage>
</organism>
<reference evidence="3" key="1">
    <citation type="journal article" date="2019" name="Int. J. Syst. Evol. Microbiol.">
        <title>The Global Catalogue of Microorganisms (GCM) 10K type strain sequencing project: providing services to taxonomists for standard genome sequencing and annotation.</title>
        <authorList>
            <consortium name="The Broad Institute Genomics Platform"/>
            <consortium name="The Broad Institute Genome Sequencing Center for Infectious Disease"/>
            <person name="Wu L."/>
            <person name="Ma J."/>
        </authorList>
    </citation>
    <scope>NUCLEOTIDE SEQUENCE [LARGE SCALE GENOMIC DNA]</scope>
    <source>
        <strain evidence="3">CCUG 62952</strain>
    </source>
</reference>
<dbReference type="InterPro" id="IPR011256">
    <property type="entry name" value="Reg_factor_effector_dom_sf"/>
</dbReference>
<keyword evidence="3" id="KW-1185">Reference proteome</keyword>
<evidence type="ECO:0000313" key="2">
    <source>
        <dbReference type="EMBL" id="MFD0863522.1"/>
    </source>
</evidence>
<evidence type="ECO:0000313" key="3">
    <source>
        <dbReference type="Proteomes" id="UP001596978"/>
    </source>
</evidence>
<proteinExistence type="predicted"/>
<accession>A0ABW3D348</accession>
<dbReference type="Gene3D" id="3.20.80.10">
    <property type="entry name" value="Regulatory factor, effector binding domain"/>
    <property type="match status" value="1"/>
</dbReference>
<dbReference type="InterPro" id="IPR029442">
    <property type="entry name" value="GyrI-like"/>
</dbReference>
<dbReference type="Proteomes" id="UP001596978">
    <property type="component" value="Unassembled WGS sequence"/>
</dbReference>